<evidence type="ECO:0000313" key="5">
    <source>
        <dbReference type="Proteomes" id="UP001159075"/>
    </source>
</evidence>
<protein>
    <submittedName>
        <fullName evidence="4">NERD domain-containing protein</fullName>
    </submittedName>
</protein>
<dbReference type="Pfam" id="PF08378">
    <property type="entry name" value="NERD"/>
    <property type="match status" value="1"/>
</dbReference>
<name>A0ABT6UCW1_9GAMM</name>
<proteinExistence type="predicted"/>
<feature type="transmembrane region" description="Helical" evidence="2">
    <location>
        <begin position="93"/>
        <end position="113"/>
    </location>
</feature>
<organism evidence="4 5">
    <name type="scientific">Shewanella xiamenensis</name>
    <dbReference type="NCBI Taxonomy" id="332186"/>
    <lineage>
        <taxon>Bacteria</taxon>
        <taxon>Pseudomonadati</taxon>
        <taxon>Pseudomonadota</taxon>
        <taxon>Gammaproteobacteria</taxon>
        <taxon>Alteromonadales</taxon>
        <taxon>Shewanellaceae</taxon>
        <taxon>Shewanella</taxon>
    </lineage>
</organism>
<feature type="region of interest" description="Disordered" evidence="1">
    <location>
        <begin position="175"/>
        <end position="200"/>
    </location>
</feature>
<sequence length="310" mass="34371">MADFGSNLLSVVIILSSVFVGAGVLHVFLRYRDATLTLPVDREQLTRIPAYGLQQQIQDLQLDLMGYMMMGAMIFCFPFALNSIQAHIAAGKFPWMLSISALMGLSYCSFKTWKNFSKLTKLRLGHTAEIATANELIGLQALGYQVFHDVQADGFNIDHLVIGKNGVFAIETKGRHKRNKDLRQTNGNGNGNGSGPSSGKKGYEVFYKDGRLNFPSWTETKPIEQAERQAKWVSQWLTKATGSPVAATPALVFPGWYVTSQSKPPFPILNHKQLVGTIPKLKTQDLTQQQVDTIIYQVAQRCLSKSEVGK</sequence>
<dbReference type="PROSITE" id="PS50965">
    <property type="entry name" value="NERD"/>
    <property type="match status" value="1"/>
</dbReference>
<feature type="transmembrane region" description="Helical" evidence="2">
    <location>
        <begin position="6"/>
        <end position="29"/>
    </location>
</feature>
<keyword evidence="5" id="KW-1185">Reference proteome</keyword>
<evidence type="ECO:0000313" key="4">
    <source>
        <dbReference type="EMBL" id="MDI5831610.1"/>
    </source>
</evidence>
<dbReference type="RefSeq" id="WP_282679254.1">
    <property type="nucleotide sequence ID" value="NZ_JAOTLW010000007.1"/>
</dbReference>
<keyword evidence="2" id="KW-1133">Transmembrane helix</keyword>
<keyword evidence="2" id="KW-0472">Membrane</keyword>
<dbReference type="EMBL" id="JAOTLW010000007">
    <property type="protein sequence ID" value="MDI5831610.1"/>
    <property type="molecule type" value="Genomic_DNA"/>
</dbReference>
<feature type="domain" description="NERD" evidence="3">
    <location>
        <begin position="124"/>
        <end position="215"/>
    </location>
</feature>
<accession>A0ABT6UCW1</accession>
<evidence type="ECO:0000256" key="2">
    <source>
        <dbReference type="SAM" id="Phobius"/>
    </source>
</evidence>
<dbReference type="InterPro" id="IPR011528">
    <property type="entry name" value="NERD"/>
</dbReference>
<gene>
    <name evidence="4" type="ORF">ODY93_08555</name>
</gene>
<keyword evidence="2" id="KW-0812">Transmembrane</keyword>
<evidence type="ECO:0000259" key="3">
    <source>
        <dbReference type="PROSITE" id="PS50965"/>
    </source>
</evidence>
<evidence type="ECO:0000256" key="1">
    <source>
        <dbReference type="SAM" id="MobiDB-lite"/>
    </source>
</evidence>
<comment type="caution">
    <text evidence="4">The sequence shown here is derived from an EMBL/GenBank/DDBJ whole genome shotgun (WGS) entry which is preliminary data.</text>
</comment>
<dbReference type="Proteomes" id="UP001159075">
    <property type="component" value="Unassembled WGS sequence"/>
</dbReference>
<feature type="transmembrane region" description="Helical" evidence="2">
    <location>
        <begin position="64"/>
        <end position="81"/>
    </location>
</feature>
<reference evidence="4 5" key="1">
    <citation type="submission" date="2022-09" db="EMBL/GenBank/DDBJ databases">
        <title>The outer-membrane cytochrome OmcA is essential for infection of Shewanella oneidensis by a zebrafish-associated bacteriophage.</title>
        <authorList>
            <person name="Grenfell A.W."/>
            <person name="Intile P."/>
            <person name="Mcfarlane J."/>
            <person name="Leung D."/>
            <person name="Abdalla K."/>
            <person name="Wold M."/>
            <person name="Kees E."/>
            <person name="Gralnick J."/>
        </authorList>
    </citation>
    <scope>NUCLEOTIDE SEQUENCE [LARGE SCALE GENOMIC DNA]</scope>
    <source>
        <strain evidence="4 5">NF-5</strain>
    </source>
</reference>